<evidence type="ECO:0000256" key="8">
    <source>
        <dbReference type="ARBA" id="ARBA00049014"/>
    </source>
</evidence>
<keyword evidence="2" id="KW-0808">Transferase</keyword>
<name>A0A080ZPF5_PHYNI</name>
<evidence type="ECO:0000256" key="11">
    <source>
        <dbReference type="PROSITE-ProRule" id="PRU10141"/>
    </source>
</evidence>
<dbReference type="OrthoDB" id="10252354at2759"/>
<dbReference type="Pfam" id="PF00069">
    <property type="entry name" value="Pkinase"/>
    <property type="match status" value="1"/>
</dbReference>
<dbReference type="EMBL" id="ANJA01002633">
    <property type="protein sequence ID" value="ETO68516.1"/>
    <property type="molecule type" value="Genomic_DNA"/>
</dbReference>
<gene>
    <name evidence="13" type="ORF">F444_14645</name>
</gene>
<evidence type="ECO:0000256" key="5">
    <source>
        <dbReference type="ARBA" id="ARBA00022840"/>
    </source>
</evidence>
<evidence type="ECO:0000256" key="10">
    <source>
        <dbReference type="ARBA" id="ARBA00051693"/>
    </source>
</evidence>
<evidence type="ECO:0000259" key="12">
    <source>
        <dbReference type="PROSITE" id="PS50011"/>
    </source>
</evidence>
<dbReference type="EC" id="2.7.12.2" evidence="7"/>
<evidence type="ECO:0000256" key="2">
    <source>
        <dbReference type="ARBA" id="ARBA00022679"/>
    </source>
</evidence>
<dbReference type="PANTHER" id="PTHR48013:SF9">
    <property type="entry name" value="DUAL SPECIFICITY MITOGEN-ACTIVATED PROTEIN KINASE KINASE 5"/>
    <property type="match status" value="1"/>
</dbReference>
<sequence length="347" mass="38435">MNNLENSFIAGAGAYVKGKYAITSTGVVRKGAGRAFSVVPEELEWGGQVIGRGASGCVLISRHRPTNTPLALKMINMYDKTKREQIIREINALFDAKCPCLVTFFGAFLRDGAVVLALEYMDGGSLENVIHQLGTIPEHVLASVAYQILHALSYLKTNKRVHRDIKPPNILLNSQGQVKLSDFGIASELGNSIAMCGTFVGTFRYMSPERIQHTQYSYSSDIWSLGLVLMEAATGVYPYPKHKSCIDMLQSVLEAPPPALSPQYFSQDFCDFLHHCLQKNPLDRASADTLLESPWLQRCGAVSKSKDFLSTYLLILTVLLQILRVRSLMCGIGSTRYNNVLHERLTL</sequence>
<dbReference type="InterPro" id="IPR011009">
    <property type="entry name" value="Kinase-like_dom_sf"/>
</dbReference>
<proteinExistence type="inferred from homology"/>
<evidence type="ECO:0000256" key="3">
    <source>
        <dbReference type="ARBA" id="ARBA00022741"/>
    </source>
</evidence>
<comment type="catalytic activity">
    <reaction evidence="10">
        <text>L-tyrosyl-[protein] + ATP = O-phospho-L-tyrosyl-[protein] + ADP + H(+)</text>
        <dbReference type="Rhea" id="RHEA:10596"/>
        <dbReference type="Rhea" id="RHEA-COMP:10136"/>
        <dbReference type="Rhea" id="RHEA-COMP:20101"/>
        <dbReference type="ChEBI" id="CHEBI:15378"/>
        <dbReference type="ChEBI" id="CHEBI:30616"/>
        <dbReference type="ChEBI" id="CHEBI:46858"/>
        <dbReference type="ChEBI" id="CHEBI:61978"/>
        <dbReference type="ChEBI" id="CHEBI:456216"/>
        <dbReference type="EC" id="2.7.12.2"/>
    </reaction>
</comment>
<comment type="catalytic activity">
    <reaction evidence="8">
        <text>L-seryl-[protein] + ATP = O-phospho-L-seryl-[protein] + ADP + H(+)</text>
        <dbReference type="Rhea" id="RHEA:17989"/>
        <dbReference type="Rhea" id="RHEA-COMP:9863"/>
        <dbReference type="Rhea" id="RHEA-COMP:11604"/>
        <dbReference type="ChEBI" id="CHEBI:15378"/>
        <dbReference type="ChEBI" id="CHEBI:29999"/>
        <dbReference type="ChEBI" id="CHEBI:30616"/>
        <dbReference type="ChEBI" id="CHEBI:83421"/>
        <dbReference type="ChEBI" id="CHEBI:456216"/>
        <dbReference type="EC" id="2.7.12.2"/>
    </reaction>
</comment>
<protein>
    <recommendedName>
        <fullName evidence="7">mitogen-activated protein kinase kinase</fullName>
        <ecNumber evidence="7">2.7.12.2</ecNumber>
    </recommendedName>
</protein>
<comment type="similarity">
    <text evidence="6">Belongs to the protein kinase superfamily. STE Ser/Thr protein kinase family. MAP kinase kinase subfamily.</text>
</comment>
<reference evidence="13 14" key="1">
    <citation type="submission" date="2013-11" db="EMBL/GenBank/DDBJ databases">
        <title>The Genome Sequence of Phytophthora parasitica P1976.</title>
        <authorList>
            <consortium name="The Broad Institute Genomics Platform"/>
            <person name="Russ C."/>
            <person name="Tyler B."/>
            <person name="Panabieres F."/>
            <person name="Shan W."/>
            <person name="Tripathy S."/>
            <person name="Grunwald N."/>
            <person name="Machado M."/>
            <person name="Johnson C.S."/>
            <person name="Walker B."/>
            <person name="Young S."/>
            <person name="Zeng Q."/>
            <person name="Gargeya S."/>
            <person name="Fitzgerald M."/>
            <person name="Haas B."/>
            <person name="Abouelleil A."/>
            <person name="Allen A.W."/>
            <person name="Alvarado L."/>
            <person name="Arachchi H.M."/>
            <person name="Berlin A.M."/>
            <person name="Chapman S.B."/>
            <person name="Gainer-Dewar J."/>
            <person name="Goldberg J."/>
            <person name="Griggs A."/>
            <person name="Gujja S."/>
            <person name="Hansen M."/>
            <person name="Howarth C."/>
            <person name="Imamovic A."/>
            <person name="Ireland A."/>
            <person name="Larimer J."/>
            <person name="McCowan C."/>
            <person name="Murphy C."/>
            <person name="Pearson M."/>
            <person name="Poon T.W."/>
            <person name="Priest M."/>
            <person name="Roberts A."/>
            <person name="Saif S."/>
            <person name="Shea T."/>
            <person name="Sisk P."/>
            <person name="Sykes S."/>
            <person name="Wortman J."/>
            <person name="Nusbaum C."/>
            <person name="Birren B."/>
        </authorList>
    </citation>
    <scope>NUCLEOTIDE SEQUENCE [LARGE SCALE GENOMIC DNA]</scope>
    <source>
        <strain evidence="13 14">P1976</strain>
    </source>
</reference>
<dbReference type="GO" id="GO:0004674">
    <property type="term" value="F:protein serine/threonine kinase activity"/>
    <property type="evidence" value="ECO:0007669"/>
    <property type="project" value="UniProtKB-KW"/>
</dbReference>
<evidence type="ECO:0000256" key="7">
    <source>
        <dbReference type="ARBA" id="ARBA00038999"/>
    </source>
</evidence>
<accession>A0A080ZPF5</accession>
<keyword evidence="1" id="KW-0723">Serine/threonine-protein kinase</keyword>
<dbReference type="CDD" id="cd06623">
    <property type="entry name" value="PKc_MAPKK_plant_like"/>
    <property type="match status" value="1"/>
</dbReference>
<comment type="catalytic activity">
    <reaction evidence="9">
        <text>L-threonyl-[protein] + ATP = O-phospho-L-threonyl-[protein] + ADP + H(+)</text>
        <dbReference type="Rhea" id="RHEA:46608"/>
        <dbReference type="Rhea" id="RHEA-COMP:11060"/>
        <dbReference type="Rhea" id="RHEA-COMP:11605"/>
        <dbReference type="ChEBI" id="CHEBI:15378"/>
        <dbReference type="ChEBI" id="CHEBI:30013"/>
        <dbReference type="ChEBI" id="CHEBI:30616"/>
        <dbReference type="ChEBI" id="CHEBI:61977"/>
        <dbReference type="ChEBI" id="CHEBI:456216"/>
        <dbReference type="EC" id="2.7.12.2"/>
    </reaction>
</comment>
<keyword evidence="4 13" id="KW-0418">Kinase</keyword>
<dbReference type="PROSITE" id="PS00107">
    <property type="entry name" value="PROTEIN_KINASE_ATP"/>
    <property type="match status" value="1"/>
</dbReference>
<evidence type="ECO:0000313" key="14">
    <source>
        <dbReference type="Proteomes" id="UP000028582"/>
    </source>
</evidence>
<evidence type="ECO:0000313" key="13">
    <source>
        <dbReference type="EMBL" id="ETO68516.1"/>
    </source>
</evidence>
<dbReference type="InterPro" id="IPR017441">
    <property type="entry name" value="Protein_kinase_ATP_BS"/>
</dbReference>
<dbReference type="SMART" id="SM00220">
    <property type="entry name" value="S_TKc"/>
    <property type="match status" value="1"/>
</dbReference>
<keyword evidence="3 11" id="KW-0547">Nucleotide-binding</keyword>
<dbReference type="SUPFAM" id="SSF56112">
    <property type="entry name" value="Protein kinase-like (PK-like)"/>
    <property type="match status" value="1"/>
</dbReference>
<dbReference type="FunFam" id="1.10.510.10:FF:000432">
    <property type="entry name" value="mitogen-activated protein kinase kinase 3"/>
    <property type="match status" value="1"/>
</dbReference>
<dbReference type="GO" id="GO:0005524">
    <property type="term" value="F:ATP binding"/>
    <property type="evidence" value="ECO:0007669"/>
    <property type="project" value="UniProtKB-UniRule"/>
</dbReference>
<evidence type="ECO:0000256" key="1">
    <source>
        <dbReference type="ARBA" id="ARBA00022527"/>
    </source>
</evidence>
<dbReference type="PROSITE" id="PS50011">
    <property type="entry name" value="PROTEIN_KINASE_DOM"/>
    <property type="match status" value="1"/>
</dbReference>
<feature type="domain" description="Protein kinase" evidence="12">
    <location>
        <begin position="44"/>
        <end position="296"/>
    </location>
</feature>
<evidence type="ECO:0000256" key="4">
    <source>
        <dbReference type="ARBA" id="ARBA00022777"/>
    </source>
</evidence>
<evidence type="ECO:0000256" key="9">
    <source>
        <dbReference type="ARBA" id="ARBA00049299"/>
    </source>
</evidence>
<comment type="caution">
    <text evidence="13">The sequence shown here is derived from an EMBL/GenBank/DDBJ whole genome shotgun (WGS) entry which is preliminary data.</text>
</comment>
<keyword evidence="5 11" id="KW-0067">ATP-binding</keyword>
<dbReference type="Proteomes" id="UP000028582">
    <property type="component" value="Unassembled WGS sequence"/>
</dbReference>
<dbReference type="PANTHER" id="PTHR48013">
    <property type="entry name" value="DUAL SPECIFICITY MITOGEN-ACTIVATED PROTEIN KINASE KINASE 5-RELATED"/>
    <property type="match status" value="1"/>
</dbReference>
<dbReference type="Gene3D" id="1.10.510.10">
    <property type="entry name" value="Transferase(Phosphotransferase) domain 1"/>
    <property type="match status" value="1"/>
</dbReference>
<dbReference type="InterPro" id="IPR000719">
    <property type="entry name" value="Prot_kinase_dom"/>
</dbReference>
<dbReference type="Gene3D" id="3.30.200.20">
    <property type="entry name" value="Phosphorylase Kinase, domain 1"/>
    <property type="match status" value="1"/>
</dbReference>
<feature type="binding site" evidence="11">
    <location>
        <position position="73"/>
    </location>
    <ligand>
        <name>ATP</name>
        <dbReference type="ChEBI" id="CHEBI:30616"/>
    </ligand>
</feature>
<organism evidence="13 14">
    <name type="scientific">Phytophthora nicotianae P1976</name>
    <dbReference type="NCBI Taxonomy" id="1317066"/>
    <lineage>
        <taxon>Eukaryota</taxon>
        <taxon>Sar</taxon>
        <taxon>Stramenopiles</taxon>
        <taxon>Oomycota</taxon>
        <taxon>Peronosporomycetes</taxon>
        <taxon>Peronosporales</taxon>
        <taxon>Peronosporaceae</taxon>
        <taxon>Phytophthora</taxon>
    </lineage>
</organism>
<dbReference type="AlphaFoldDB" id="A0A080ZPF5"/>
<dbReference type="GO" id="GO:0004708">
    <property type="term" value="F:MAP kinase kinase activity"/>
    <property type="evidence" value="ECO:0007669"/>
    <property type="project" value="UniProtKB-EC"/>
</dbReference>
<evidence type="ECO:0000256" key="6">
    <source>
        <dbReference type="ARBA" id="ARBA00038035"/>
    </source>
</evidence>